<dbReference type="EMBL" id="CP027541">
    <property type="protein sequence ID" value="AWT52316.1"/>
    <property type="molecule type" value="Genomic_DNA"/>
</dbReference>
<evidence type="ECO:0000313" key="3">
    <source>
        <dbReference type="EMBL" id="AWT52316.1"/>
    </source>
</evidence>
<dbReference type="PANTHER" id="PTHR33164">
    <property type="entry name" value="TRANSCRIPTIONAL REGULATOR, MARR FAMILY"/>
    <property type="match status" value="1"/>
</dbReference>
<dbReference type="SUPFAM" id="SSF46785">
    <property type="entry name" value="Winged helix' DNA-binding domain"/>
    <property type="match status" value="1"/>
</dbReference>
<feature type="domain" description="HTH marR-type" evidence="2">
    <location>
        <begin position="21"/>
        <end position="156"/>
    </location>
</feature>
<evidence type="ECO:0000259" key="2">
    <source>
        <dbReference type="PROSITE" id="PS50995"/>
    </source>
</evidence>
<protein>
    <submittedName>
        <fullName evidence="3">MarR-family protein transcriptional regulator</fullName>
    </submittedName>
</protein>
<dbReference type="PRINTS" id="PR00598">
    <property type="entry name" value="HTHMARR"/>
</dbReference>
<dbReference type="InterPro" id="IPR000835">
    <property type="entry name" value="HTH_MarR-typ"/>
</dbReference>
<dbReference type="GO" id="GO:0003700">
    <property type="term" value="F:DNA-binding transcription factor activity"/>
    <property type="evidence" value="ECO:0007669"/>
    <property type="project" value="InterPro"/>
</dbReference>
<sequence>MVNSRSVADAAQSGPSSPATPPELAEAPGYLARRLHQAYLASWVRHVDSTLTGPQFAVLNTVYRQPGHDQGSLASSVSLDRSTMADVVRRLEERGLVERKSDPRDGRRKLLFLTPKGEKTFRAANRRARELDERLLAGKTAAERASLIALLSELAEHWESIAPVS</sequence>
<gene>
    <name evidence="3" type="ORF">D806_013280</name>
</gene>
<dbReference type="PANTHER" id="PTHR33164:SF95">
    <property type="entry name" value="TRANSCRIPTIONAL REGULATOR"/>
    <property type="match status" value="1"/>
</dbReference>
<dbReference type="Pfam" id="PF01047">
    <property type="entry name" value="MarR"/>
    <property type="match status" value="1"/>
</dbReference>
<dbReference type="InterPro" id="IPR036390">
    <property type="entry name" value="WH_DNA-bd_sf"/>
</dbReference>
<dbReference type="PROSITE" id="PS50995">
    <property type="entry name" value="HTH_MARR_2"/>
    <property type="match status" value="1"/>
</dbReference>
<dbReference type="SMART" id="SM00347">
    <property type="entry name" value="HTH_MARR"/>
    <property type="match status" value="1"/>
</dbReference>
<name>A0A2U9PKV8_MYCSE</name>
<dbReference type="InterPro" id="IPR039422">
    <property type="entry name" value="MarR/SlyA-like"/>
</dbReference>
<evidence type="ECO:0000256" key="1">
    <source>
        <dbReference type="SAM" id="MobiDB-lite"/>
    </source>
</evidence>
<evidence type="ECO:0000313" key="4">
    <source>
        <dbReference type="Proteomes" id="UP000011200"/>
    </source>
</evidence>
<accession>A0A2U9PKV8</accession>
<dbReference type="Gene3D" id="1.10.10.10">
    <property type="entry name" value="Winged helix-like DNA-binding domain superfamily/Winged helix DNA-binding domain"/>
    <property type="match status" value="1"/>
</dbReference>
<dbReference type="AlphaFoldDB" id="A0A2U9PKV8"/>
<feature type="region of interest" description="Disordered" evidence="1">
    <location>
        <begin position="1"/>
        <end position="25"/>
    </location>
</feature>
<reference evidence="4" key="2">
    <citation type="submission" date="2018-03" db="EMBL/GenBank/DDBJ databases">
        <authorList>
            <person name="Derbyshire K."/>
            <person name="Gray T.A."/>
            <person name="Champion M."/>
        </authorList>
    </citation>
    <scope>NUCLEOTIDE SEQUENCE [LARGE SCALE GENOMIC DNA]</scope>
    <source>
        <strain evidence="4">MKD8</strain>
    </source>
</reference>
<reference evidence="3 4" key="1">
    <citation type="journal article" date="2013" name="Genome Announc.">
        <title>Draft genome sequence of MKD8, a conjugal recipient Mycobacterium smegmatis strain.</title>
        <authorList>
            <person name="Gray T.A."/>
            <person name="Palumbo M.J."/>
            <person name="Derbyshire K.M."/>
        </authorList>
    </citation>
    <scope>NUCLEOTIDE SEQUENCE [LARGE SCALE GENOMIC DNA]</scope>
    <source>
        <strain evidence="3 4">MKD8</strain>
    </source>
</reference>
<proteinExistence type="predicted"/>
<dbReference type="GO" id="GO:0006950">
    <property type="term" value="P:response to stress"/>
    <property type="evidence" value="ECO:0007669"/>
    <property type="project" value="TreeGrafter"/>
</dbReference>
<dbReference type="Proteomes" id="UP000011200">
    <property type="component" value="Chromosome"/>
</dbReference>
<dbReference type="InterPro" id="IPR036388">
    <property type="entry name" value="WH-like_DNA-bd_sf"/>
</dbReference>
<organism evidence="3 4">
    <name type="scientific">Mycolicibacterium smegmatis (strain MKD8)</name>
    <name type="common">Mycobacterium smegmatis</name>
    <dbReference type="NCBI Taxonomy" id="1214915"/>
    <lineage>
        <taxon>Bacteria</taxon>
        <taxon>Bacillati</taxon>
        <taxon>Actinomycetota</taxon>
        <taxon>Actinomycetes</taxon>
        <taxon>Mycobacteriales</taxon>
        <taxon>Mycobacteriaceae</taxon>
        <taxon>Mycolicibacterium</taxon>
    </lineage>
</organism>